<dbReference type="Proteomes" id="UP000192727">
    <property type="component" value="Chromosome"/>
</dbReference>
<name>A0A1V0UPM3_9BACL</name>
<evidence type="ECO:0000313" key="1">
    <source>
        <dbReference type="EMBL" id="ARF67235.1"/>
    </source>
</evidence>
<dbReference type="RefSeq" id="WP_083038845.1">
    <property type="nucleotide sequence ID" value="NZ_CP020557.1"/>
</dbReference>
<protein>
    <submittedName>
        <fullName evidence="1">Uncharacterized protein</fullName>
    </submittedName>
</protein>
<evidence type="ECO:0000313" key="2">
    <source>
        <dbReference type="Proteomes" id="UP000192727"/>
    </source>
</evidence>
<organism evidence="1 2">
    <name type="scientific">Paenibacillus larvae subsp. pulvifaciens</name>
    <dbReference type="NCBI Taxonomy" id="1477"/>
    <lineage>
        <taxon>Bacteria</taxon>
        <taxon>Bacillati</taxon>
        <taxon>Bacillota</taxon>
        <taxon>Bacilli</taxon>
        <taxon>Bacillales</taxon>
        <taxon>Paenibacillaceae</taxon>
        <taxon>Paenibacillus</taxon>
    </lineage>
</organism>
<dbReference type="EMBL" id="CP020557">
    <property type="protein sequence ID" value="ARF67235.1"/>
    <property type="molecule type" value="Genomic_DNA"/>
</dbReference>
<sequence>MSIKKKDLKDFIMSKVDQRKEDIYKYVREKIGAAFRPVIYRKFSGVSDVELRAEELHTALKQLAEKHEQHVSWSIKRIIFDIDRYVMGFRDDIVNREAGYATYNLLHLETNVLMEELQPLMGQLKEELAPKVKEYKDLIKLKKEITAVINTCHNGYKAYKRLLELGVDLSEFKTTSSNLPAVVALSVNPCVLNGDC</sequence>
<reference evidence="1 2" key="1">
    <citation type="submission" date="2017-03" db="EMBL/GenBank/DDBJ databases">
        <title>Paenibacillus larvae genome sequencing.</title>
        <authorList>
            <person name="Dingman D.W."/>
        </authorList>
    </citation>
    <scope>NUCLEOTIDE SEQUENCE [LARGE SCALE GENOMIC DNA]</scope>
    <source>
        <strain evidence="1 2">SAG 10367</strain>
    </source>
</reference>
<gene>
    <name evidence="1" type="ORF">B7C51_04500</name>
</gene>
<accession>A0A1V0UPM3</accession>
<proteinExistence type="predicted"/>
<dbReference type="AlphaFoldDB" id="A0A1V0UPM3"/>